<reference evidence="3" key="1">
    <citation type="submission" date="2019-12" db="EMBL/GenBank/DDBJ databases">
        <title>Genome sequencing and annotation of Brassica cretica.</title>
        <authorList>
            <person name="Studholme D.J."/>
            <person name="Sarris P.F."/>
        </authorList>
    </citation>
    <scope>NUCLEOTIDE SEQUENCE</scope>
    <source>
        <strain evidence="2">PFS-001/15</strain>
        <strain evidence="3">PFS-102/07</strain>
        <tissue evidence="3">Leaf</tissue>
    </source>
</reference>
<feature type="region of interest" description="Disordered" evidence="1">
    <location>
        <begin position="1"/>
        <end position="67"/>
    </location>
</feature>
<organism evidence="3">
    <name type="scientific">Brassica cretica</name>
    <name type="common">Mustard</name>
    <dbReference type="NCBI Taxonomy" id="69181"/>
    <lineage>
        <taxon>Eukaryota</taxon>
        <taxon>Viridiplantae</taxon>
        <taxon>Streptophyta</taxon>
        <taxon>Embryophyta</taxon>
        <taxon>Tracheophyta</taxon>
        <taxon>Spermatophyta</taxon>
        <taxon>Magnoliopsida</taxon>
        <taxon>eudicotyledons</taxon>
        <taxon>Gunneridae</taxon>
        <taxon>Pentapetalae</taxon>
        <taxon>rosids</taxon>
        <taxon>malvids</taxon>
        <taxon>Brassicales</taxon>
        <taxon>Brassicaceae</taxon>
        <taxon>Brassiceae</taxon>
        <taxon>Brassica</taxon>
    </lineage>
</organism>
<dbReference type="Gene3D" id="2.40.70.10">
    <property type="entry name" value="Acid Proteases"/>
    <property type="match status" value="1"/>
</dbReference>
<evidence type="ECO:0000256" key="1">
    <source>
        <dbReference type="SAM" id="MobiDB-lite"/>
    </source>
</evidence>
<proteinExistence type="predicted"/>
<sequence>MDPNHARSDCIESINLDISRSGKPKPSKIDHDVKGQSIPLQRRGRLSSDKQSDTSRQATNKPDVAPSEEIMREILVDSGSAVNVASQKTLRSISQPTPVIDHEPTPLNSFKGKLVRSLGIVPLTTRTHDVELQTRFTIVDHFMPFDAIIGRPWLQKKKGGPIGLPPMLEVFITGRRKNHTWEPKTILSLLYDWIPEDAPARRERLTRP</sequence>
<name>A0A8S9JPN4_BRACR</name>
<feature type="compositionally biased region" description="Basic and acidic residues" evidence="1">
    <location>
        <begin position="1"/>
        <end position="10"/>
    </location>
</feature>
<dbReference type="SUPFAM" id="SSF50630">
    <property type="entry name" value="Acid proteases"/>
    <property type="match status" value="1"/>
</dbReference>
<comment type="caution">
    <text evidence="3">The sequence shown here is derived from an EMBL/GenBank/DDBJ whole genome shotgun (WGS) entry which is preliminary data.</text>
</comment>
<dbReference type="GO" id="GO:0006508">
    <property type="term" value="P:proteolysis"/>
    <property type="evidence" value="ECO:0007669"/>
    <property type="project" value="InterPro"/>
</dbReference>
<protein>
    <submittedName>
        <fullName evidence="3">Uncharacterized protein</fullName>
    </submittedName>
</protein>
<dbReference type="EMBL" id="QGKW02002005">
    <property type="protein sequence ID" value="KAF2540788.1"/>
    <property type="molecule type" value="Genomic_DNA"/>
</dbReference>
<evidence type="ECO:0000313" key="2">
    <source>
        <dbReference type="EMBL" id="KAF2540788.1"/>
    </source>
</evidence>
<dbReference type="AlphaFoldDB" id="A0A8S9JPN4"/>
<dbReference type="InterPro" id="IPR001969">
    <property type="entry name" value="Aspartic_peptidase_AS"/>
</dbReference>
<dbReference type="EMBL" id="QGKY02000246">
    <property type="protein sequence ID" value="KAF2583709.1"/>
    <property type="molecule type" value="Genomic_DNA"/>
</dbReference>
<evidence type="ECO:0000313" key="3">
    <source>
        <dbReference type="EMBL" id="KAF2583709.1"/>
    </source>
</evidence>
<accession>A0A8S9JPN4</accession>
<dbReference type="PROSITE" id="PS00141">
    <property type="entry name" value="ASP_PROTEASE"/>
    <property type="match status" value="1"/>
</dbReference>
<gene>
    <name evidence="2" type="ORF">F2Q68_00031057</name>
    <name evidence="3" type="ORF">F2Q70_00035832</name>
</gene>
<dbReference type="CDD" id="cd00303">
    <property type="entry name" value="retropepsin_like"/>
    <property type="match status" value="1"/>
</dbReference>
<dbReference type="InterPro" id="IPR021109">
    <property type="entry name" value="Peptidase_aspartic_dom_sf"/>
</dbReference>
<dbReference type="Proteomes" id="UP000712281">
    <property type="component" value="Unassembled WGS sequence"/>
</dbReference>
<dbReference type="GO" id="GO:0004190">
    <property type="term" value="F:aspartic-type endopeptidase activity"/>
    <property type="evidence" value="ECO:0007669"/>
    <property type="project" value="InterPro"/>
</dbReference>